<keyword evidence="5" id="KW-0808">Transferase</keyword>
<evidence type="ECO:0000256" key="1">
    <source>
        <dbReference type="ARBA" id="ARBA00004651"/>
    </source>
</evidence>
<evidence type="ECO:0000256" key="11">
    <source>
        <dbReference type="PROSITE-ProRule" id="PRU00421"/>
    </source>
</evidence>
<evidence type="ECO:0000259" key="14">
    <source>
        <dbReference type="PROSITE" id="PS51103"/>
    </source>
</evidence>
<feature type="transmembrane region" description="Helical" evidence="12">
    <location>
        <begin position="134"/>
        <end position="153"/>
    </location>
</feature>
<evidence type="ECO:0000256" key="9">
    <source>
        <dbReference type="ARBA" id="ARBA00022989"/>
    </source>
</evidence>
<dbReference type="PANTHER" id="PTHR30009">
    <property type="entry name" value="CYTOCHROME C-TYPE SYNTHESIS PROTEIN AND PTS TRANSMEMBRANE COMPONENT"/>
    <property type="match status" value="1"/>
</dbReference>
<dbReference type="PROSITE" id="PS51103">
    <property type="entry name" value="PTS_EIIC_TYPE_1"/>
    <property type="match status" value="1"/>
</dbReference>
<keyword evidence="4" id="KW-0762">Sugar transport</keyword>
<evidence type="ECO:0000256" key="7">
    <source>
        <dbReference type="ARBA" id="ARBA00022692"/>
    </source>
</evidence>
<feature type="transmembrane region" description="Helical" evidence="12">
    <location>
        <begin position="223"/>
        <end position="244"/>
    </location>
</feature>
<dbReference type="InterPro" id="IPR018113">
    <property type="entry name" value="PTrfase_EIIB_Cys"/>
</dbReference>
<dbReference type="PANTHER" id="PTHR30009:SF4">
    <property type="entry name" value="PTS SYSTEM N-ACETYLGLUCOSAMINE-SPECIFIC EIICBA COMPONENT"/>
    <property type="match status" value="1"/>
</dbReference>
<dbReference type="GO" id="GO:0008982">
    <property type="term" value="F:protein-N(PI)-phosphohistidine-sugar phosphotransferase activity"/>
    <property type="evidence" value="ECO:0007669"/>
    <property type="project" value="InterPro"/>
</dbReference>
<dbReference type="GO" id="GO:0015572">
    <property type="term" value="F:N-acetylglucosamine transmembrane transporter activity"/>
    <property type="evidence" value="ECO:0007669"/>
    <property type="project" value="InterPro"/>
</dbReference>
<feature type="transmembrane region" description="Helical" evidence="12">
    <location>
        <begin position="256"/>
        <end position="273"/>
    </location>
</feature>
<dbReference type="Gene3D" id="3.30.1360.60">
    <property type="entry name" value="Glucose permease domain IIB"/>
    <property type="match status" value="1"/>
</dbReference>
<dbReference type="InterPro" id="IPR050429">
    <property type="entry name" value="PTS_Glucose_EIICBA"/>
</dbReference>
<proteinExistence type="predicted"/>
<evidence type="ECO:0000259" key="13">
    <source>
        <dbReference type="PROSITE" id="PS51098"/>
    </source>
</evidence>
<keyword evidence="2" id="KW-0813">Transport</keyword>
<evidence type="ECO:0000256" key="4">
    <source>
        <dbReference type="ARBA" id="ARBA00022597"/>
    </source>
</evidence>
<accession>A0A4R2LC58</accession>
<feature type="transmembrane region" description="Helical" evidence="12">
    <location>
        <begin position="15"/>
        <end position="40"/>
    </location>
</feature>
<dbReference type="InterPro" id="IPR013013">
    <property type="entry name" value="PTS_EIIC_1"/>
</dbReference>
<dbReference type="InterPro" id="IPR036878">
    <property type="entry name" value="Glu_permease_IIB"/>
</dbReference>
<keyword evidence="6" id="KW-0598">Phosphotransferase system</keyword>
<dbReference type="SUPFAM" id="SSF55604">
    <property type="entry name" value="Glucose permease domain IIB"/>
    <property type="match status" value="1"/>
</dbReference>
<dbReference type="GO" id="GO:0016301">
    <property type="term" value="F:kinase activity"/>
    <property type="evidence" value="ECO:0007669"/>
    <property type="project" value="UniProtKB-KW"/>
</dbReference>
<comment type="caution">
    <text evidence="15">The sequence shown here is derived from an EMBL/GenBank/DDBJ whole genome shotgun (WGS) entry which is preliminary data.</text>
</comment>
<feature type="domain" description="PTS EIIC type-1" evidence="14">
    <location>
        <begin position="2"/>
        <end position="365"/>
    </location>
</feature>
<keyword evidence="7 12" id="KW-0812">Transmembrane</keyword>
<evidence type="ECO:0000256" key="3">
    <source>
        <dbReference type="ARBA" id="ARBA00022475"/>
    </source>
</evidence>
<dbReference type="InterPro" id="IPR010974">
    <property type="entry name" value="PTS_IIBC_nag"/>
</dbReference>
<dbReference type="InterPro" id="IPR003352">
    <property type="entry name" value="PTS_EIIC"/>
</dbReference>
<dbReference type="EMBL" id="SLWV01000007">
    <property type="protein sequence ID" value="TCO76905.1"/>
    <property type="molecule type" value="Genomic_DNA"/>
</dbReference>
<dbReference type="FunFam" id="3.30.1360.60:FF:000001">
    <property type="entry name" value="PTS system glucose-specific IIBC component PtsG"/>
    <property type="match status" value="1"/>
</dbReference>
<dbReference type="Proteomes" id="UP000294919">
    <property type="component" value="Unassembled WGS sequence"/>
</dbReference>
<dbReference type="PROSITE" id="PS51098">
    <property type="entry name" value="PTS_EIIB_TYPE_1"/>
    <property type="match status" value="1"/>
</dbReference>
<feature type="transmembrane region" description="Helical" evidence="12">
    <location>
        <begin position="279"/>
        <end position="301"/>
    </location>
</feature>
<dbReference type="CDD" id="cd00212">
    <property type="entry name" value="PTS_IIB_glc"/>
    <property type="match status" value="1"/>
</dbReference>
<dbReference type="Pfam" id="PF00367">
    <property type="entry name" value="PTS_EIIB"/>
    <property type="match status" value="1"/>
</dbReference>
<feature type="domain" description="PTS EIIB type-1" evidence="13">
    <location>
        <begin position="380"/>
        <end position="462"/>
    </location>
</feature>
<dbReference type="NCBIfam" id="TIGR01998">
    <property type="entry name" value="PTS-II-BC-nag"/>
    <property type="match status" value="1"/>
</dbReference>
<sequence>MSNAFGKLQKLGKSLMLPIAVMPVVAILLRLGVLFNIPFITAAGDAVFGNLPILFAIGVAIGIAKDNHGSAGLAGAIGYFTATAVAPTFNEAIEVKKMGVLVGMIAGIVAGNLYNKYHDIKLPDFLGFFGGKRFVPIITSFASILIGVAYGFVWPPVQGAIDAVANWIIAAGAPGYFVFGTVNRLLIPTGLHHILNSVVWFVFGEFNGATGDLGRFFVGDPTAGVFMTGFFPVMMFGLPAAALAMYTTAKKENKKAVGGALLSVAFTAFLTGITEPIEFMFMFLAPGLYAIHAVLTGAALAVTNVLGIHHGFGFSAGFIDYVVNMGLATKGLLLIPIGVAFFIVYYLIFVFAIKKFDIKTPGREDIDENTVDLSKVDDLDTLAKDYLAALGGLDNIVELDSCITRLRLILKDTSIVDEKRLKHIGAAGVLKINDKSMQVIIGTKVEILSTKMKKILSTSRNFVK</sequence>
<keyword evidence="8" id="KW-0418">Kinase</keyword>
<evidence type="ECO:0000256" key="6">
    <source>
        <dbReference type="ARBA" id="ARBA00022683"/>
    </source>
</evidence>
<feature type="transmembrane region" description="Helical" evidence="12">
    <location>
        <begin position="159"/>
        <end position="178"/>
    </location>
</feature>
<keyword evidence="9 12" id="KW-1133">Transmembrane helix</keyword>
<feature type="transmembrane region" description="Helical" evidence="12">
    <location>
        <begin position="95"/>
        <end position="114"/>
    </location>
</feature>
<evidence type="ECO:0000256" key="12">
    <source>
        <dbReference type="SAM" id="Phobius"/>
    </source>
</evidence>
<evidence type="ECO:0000256" key="5">
    <source>
        <dbReference type="ARBA" id="ARBA00022679"/>
    </source>
</evidence>
<dbReference type="GO" id="GO:0005886">
    <property type="term" value="C:plasma membrane"/>
    <property type="evidence" value="ECO:0007669"/>
    <property type="project" value="UniProtKB-SubCell"/>
</dbReference>
<evidence type="ECO:0000256" key="10">
    <source>
        <dbReference type="ARBA" id="ARBA00023136"/>
    </source>
</evidence>
<gene>
    <name evidence="15" type="ORF">EV214_10762</name>
</gene>
<dbReference type="RefSeq" id="WP_132244199.1">
    <property type="nucleotide sequence ID" value="NZ_SLWV01000007.1"/>
</dbReference>
<feature type="active site" description="Phosphocysteine intermediate; for EIIB activity" evidence="11">
    <location>
        <position position="402"/>
    </location>
</feature>
<reference evidence="15 16" key="1">
    <citation type="submission" date="2019-03" db="EMBL/GenBank/DDBJ databases">
        <title>Genomic Encyclopedia of Type Strains, Phase IV (KMG-IV): sequencing the most valuable type-strain genomes for metagenomic binning, comparative biology and taxonomic classification.</title>
        <authorList>
            <person name="Goeker M."/>
        </authorList>
    </citation>
    <scope>NUCLEOTIDE SEQUENCE [LARGE SCALE GENOMIC DNA]</scope>
    <source>
        <strain evidence="15 16">DSM 102940</strain>
    </source>
</reference>
<dbReference type="OrthoDB" id="9764327at2"/>
<dbReference type="GO" id="GO:0015764">
    <property type="term" value="P:N-acetylglucosamine transport"/>
    <property type="evidence" value="ECO:0007669"/>
    <property type="project" value="TreeGrafter"/>
</dbReference>
<keyword evidence="16" id="KW-1185">Reference proteome</keyword>
<dbReference type="Pfam" id="PF02378">
    <property type="entry name" value="PTS_EIIC"/>
    <property type="match status" value="1"/>
</dbReference>
<dbReference type="NCBIfam" id="TIGR00826">
    <property type="entry name" value="EIIB_glc"/>
    <property type="match status" value="1"/>
</dbReference>
<protein>
    <submittedName>
        <fullName evidence="15">PTS system N-acetylglucosamine-specific IIB component (Glc family) /PTS system N-acetylglucosamine-specific IIC component (Glc family)</fullName>
    </submittedName>
</protein>
<dbReference type="AlphaFoldDB" id="A0A4R2LC58"/>
<dbReference type="GO" id="GO:0019866">
    <property type="term" value="C:organelle inner membrane"/>
    <property type="evidence" value="ECO:0007669"/>
    <property type="project" value="InterPro"/>
</dbReference>
<comment type="subcellular location">
    <subcellularLocation>
        <location evidence="1">Cell membrane</location>
        <topology evidence="1">Multi-pass membrane protein</topology>
    </subcellularLocation>
</comment>
<feature type="transmembrane region" description="Helical" evidence="12">
    <location>
        <begin position="71"/>
        <end position="89"/>
    </location>
</feature>
<keyword evidence="10 12" id="KW-0472">Membrane</keyword>
<evidence type="ECO:0000313" key="16">
    <source>
        <dbReference type="Proteomes" id="UP000294919"/>
    </source>
</evidence>
<dbReference type="PROSITE" id="PS01035">
    <property type="entry name" value="PTS_EIIB_TYPE_1_CYS"/>
    <property type="match status" value="1"/>
</dbReference>
<evidence type="ECO:0000313" key="15">
    <source>
        <dbReference type="EMBL" id="TCO76905.1"/>
    </source>
</evidence>
<feature type="transmembrane region" description="Helical" evidence="12">
    <location>
        <begin position="46"/>
        <end position="64"/>
    </location>
</feature>
<feature type="transmembrane region" description="Helical" evidence="12">
    <location>
        <begin position="333"/>
        <end position="353"/>
    </location>
</feature>
<dbReference type="InterPro" id="IPR001996">
    <property type="entry name" value="PTS_IIB_1"/>
</dbReference>
<evidence type="ECO:0000256" key="8">
    <source>
        <dbReference type="ARBA" id="ARBA00022777"/>
    </source>
</evidence>
<keyword evidence="3" id="KW-1003">Cell membrane</keyword>
<name>A0A4R2LC58_9FIRM</name>
<evidence type="ECO:0000256" key="2">
    <source>
        <dbReference type="ARBA" id="ARBA00022448"/>
    </source>
</evidence>
<organism evidence="15 16">
    <name type="scientific">Marinisporobacter balticus</name>
    <dbReference type="NCBI Taxonomy" id="2018667"/>
    <lineage>
        <taxon>Bacteria</taxon>
        <taxon>Bacillati</taxon>
        <taxon>Bacillota</taxon>
        <taxon>Clostridia</taxon>
        <taxon>Peptostreptococcales</taxon>
        <taxon>Thermotaleaceae</taxon>
        <taxon>Marinisporobacter</taxon>
    </lineage>
</organism>
<dbReference type="GO" id="GO:0009401">
    <property type="term" value="P:phosphoenolpyruvate-dependent sugar phosphotransferase system"/>
    <property type="evidence" value="ECO:0007669"/>
    <property type="project" value="UniProtKB-KW"/>
</dbReference>
<dbReference type="GO" id="GO:0090563">
    <property type="term" value="F:protein-phosphocysteine-sugar phosphotransferase activity"/>
    <property type="evidence" value="ECO:0007669"/>
    <property type="project" value="TreeGrafter"/>
</dbReference>